<dbReference type="Proteomes" id="UP000828390">
    <property type="component" value="Unassembled WGS sequence"/>
</dbReference>
<organism evidence="10 11">
    <name type="scientific">Dreissena polymorpha</name>
    <name type="common">Zebra mussel</name>
    <name type="synonym">Mytilus polymorpha</name>
    <dbReference type="NCBI Taxonomy" id="45954"/>
    <lineage>
        <taxon>Eukaryota</taxon>
        <taxon>Metazoa</taxon>
        <taxon>Spiralia</taxon>
        <taxon>Lophotrochozoa</taxon>
        <taxon>Mollusca</taxon>
        <taxon>Bivalvia</taxon>
        <taxon>Autobranchia</taxon>
        <taxon>Heteroconchia</taxon>
        <taxon>Euheterodonta</taxon>
        <taxon>Imparidentia</taxon>
        <taxon>Neoheterodontei</taxon>
        <taxon>Myida</taxon>
        <taxon>Dreissenoidea</taxon>
        <taxon>Dreissenidae</taxon>
        <taxon>Dreissena</taxon>
    </lineage>
</organism>
<evidence type="ECO:0000313" key="10">
    <source>
        <dbReference type="EMBL" id="KAH3771240.1"/>
    </source>
</evidence>
<proteinExistence type="inferred from homology"/>
<comment type="subcellular location">
    <subcellularLocation>
        <location evidence="2">Membrane</location>
    </subcellularLocation>
    <subcellularLocation>
        <location evidence="1">Mitochondrion</location>
    </subcellularLocation>
</comment>
<dbReference type="GO" id="GO:0016020">
    <property type="term" value="C:membrane"/>
    <property type="evidence" value="ECO:0007669"/>
    <property type="project" value="UniProtKB-SubCell"/>
</dbReference>
<reference evidence="10" key="1">
    <citation type="journal article" date="2019" name="bioRxiv">
        <title>The Genome of the Zebra Mussel, Dreissena polymorpha: A Resource for Invasive Species Research.</title>
        <authorList>
            <person name="McCartney M.A."/>
            <person name="Auch B."/>
            <person name="Kono T."/>
            <person name="Mallez S."/>
            <person name="Zhang Y."/>
            <person name="Obille A."/>
            <person name="Becker A."/>
            <person name="Abrahante J.E."/>
            <person name="Garbe J."/>
            <person name="Badalamenti J.P."/>
            <person name="Herman A."/>
            <person name="Mangelson H."/>
            <person name="Liachko I."/>
            <person name="Sullivan S."/>
            <person name="Sone E.D."/>
            <person name="Koren S."/>
            <person name="Silverstein K.A.T."/>
            <person name="Beckman K.B."/>
            <person name="Gohl D.M."/>
        </authorList>
    </citation>
    <scope>NUCLEOTIDE SEQUENCE</scope>
    <source>
        <strain evidence="10">Duluth1</strain>
        <tissue evidence="10">Whole animal</tissue>
    </source>
</reference>
<dbReference type="Pfam" id="PF07798">
    <property type="entry name" value="CCDC90-like"/>
    <property type="match status" value="1"/>
</dbReference>
<evidence type="ECO:0000256" key="2">
    <source>
        <dbReference type="ARBA" id="ARBA00004370"/>
    </source>
</evidence>
<keyword evidence="7" id="KW-0496">Mitochondrion</keyword>
<comment type="caution">
    <text evidence="10">The sequence shown here is derived from an EMBL/GenBank/DDBJ whole genome shotgun (WGS) entry which is preliminary data.</text>
</comment>
<evidence type="ECO:0000256" key="8">
    <source>
        <dbReference type="ARBA" id="ARBA00023136"/>
    </source>
</evidence>
<dbReference type="InterPro" id="IPR024461">
    <property type="entry name" value="CCDC90-like"/>
</dbReference>
<dbReference type="Gene3D" id="1.20.5.340">
    <property type="match status" value="1"/>
</dbReference>
<gene>
    <name evidence="10" type="ORF">DPMN_172551</name>
</gene>
<dbReference type="AlphaFoldDB" id="A0A9D4E3D7"/>
<protein>
    <recommendedName>
        <fullName evidence="12">Mitochondrial calcium uniporter regulator 1</fullName>
    </recommendedName>
</protein>
<name>A0A9D4E3D7_DREPO</name>
<accession>A0A9D4E3D7</accession>
<evidence type="ECO:0000256" key="1">
    <source>
        <dbReference type="ARBA" id="ARBA00004173"/>
    </source>
</evidence>
<evidence type="ECO:0000256" key="6">
    <source>
        <dbReference type="ARBA" id="ARBA00023054"/>
    </source>
</evidence>
<reference evidence="10" key="2">
    <citation type="submission" date="2020-11" db="EMBL/GenBank/DDBJ databases">
        <authorList>
            <person name="McCartney M.A."/>
            <person name="Auch B."/>
            <person name="Kono T."/>
            <person name="Mallez S."/>
            <person name="Becker A."/>
            <person name="Gohl D.M."/>
            <person name="Silverstein K.A.T."/>
            <person name="Koren S."/>
            <person name="Bechman K.B."/>
            <person name="Herman A."/>
            <person name="Abrahante J.E."/>
            <person name="Garbe J."/>
        </authorList>
    </citation>
    <scope>NUCLEOTIDE SEQUENCE</scope>
    <source>
        <strain evidence="10">Duluth1</strain>
        <tissue evidence="10">Whole animal</tissue>
    </source>
</reference>
<evidence type="ECO:0000256" key="3">
    <source>
        <dbReference type="ARBA" id="ARBA00007224"/>
    </source>
</evidence>
<dbReference type="PANTHER" id="PTHR14360">
    <property type="entry name" value="PROTEIN FMP32, MITOCHONDRIAL"/>
    <property type="match status" value="1"/>
</dbReference>
<dbReference type="OrthoDB" id="889336at2759"/>
<comment type="similarity">
    <text evidence="3">Belongs to the CCDC90 family.</text>
</comment>
<dbReference type="EMBL" id="JAIWYP010000009">
    <property type="protein sequence ID" value="KAH3771240.1"/>
    <property type="molecule type" value="Genomic_DNA"/>
</dbReference>
<feature type="transmembrane region" description="Helical" evidence="9">
    <location>
        <begin position="237"/>
        <end position="257"/>
    </location>
</feature>
<evidence type="ECO:0000256" key="5">
    <source>
        <dbReference type="ARBA" id="ARBA00022989"/>
    </source>
</evidence>
<keyword evidence="11" id="KW-1185">Reference proteome</keyword>
<keyword evidence="4 9" id="KW-0812">Transmembrane</keyword>
<evidence type="ECO:0000256" key="4">
    <source>
        <dbReference type="ARBA" id="ARBA00022692"/>
    </source>
</evidence>
<keyword evidence="5 9" id="KW-1133">Transmembrane helix</keyword>
<evidence type="ECO:0008006" key="12">
    <source>
        <dbReference type="Google" id="ProtNLM"/>
    </source>
</evidence>
<evidence type="ECO:0000256" key="7">
    <source>
        <dbReference type="ARBA" id="ARBA00023128"/>
    </source>
</evidence>
<keyword evidence="8 9" id="KW-0472">Membrane</keyword>
<evidence type="ECO:0000256" key="9">
    <source>
        <dbReference type="SAM" id="Phobius"/>
    </source>
</evidence>
<sequence>MLRHVGRSLPVYKHVLELPRRCMCQTMESVQDSVGTPVVKPSQNLSGVSIDTLSICKKFKQAGFTDHEAEALTEVVFDVVRASIDSQGKMMVTKSGLEIKSQQLLAQISAVQKDMIILEKSEFTMIRNETEKQGIHIKQLEGKLTDTIKRLEGQVKLDINLERSRATEAHALNEKNLQSLHNKIEVLMALNEKNQQSLNNKIEVQEAQTEKNLKSLDNKIDVEISNMKTRQEKSRNTAIYSFIGFLTTGASLFFAYLRLLK</sequence>
<dbReference type="GO" id="GO:0005739">
    <property type="term" value="C:mitochondrion"/>
    <property type="evidence" value="ECO:0007669"/>
    <property type="project" value="UniProtKB-SubCell"/>
</dbReference>
<evidence type="ECO:0000313" key="11">
    <source>
        <dbReference type="Proteomes" id="UP000828390"/>
    </source>
</evidence>
<keyword evidence="6" id="KW-0175">Coiled coil</keyword>
<dbReference type="PANTHER" id="PTHR14360:SF1">
    <property type="entry name" value="PROTEIN FMP32, MITOCHONDRIAL"/>
    <property type="match status" value="1"/>
</dbReference>